<protein>
    <recommendedName>
        <fullName evidence="2">BRCT domain-containing protein</fullName>
    </recommendedName>
</protein>
<feature type="compositionally biased region" description="Polar residues" evidence="1">
    <location>
        <begin position="617"/>
        <end position="638"/>
    </location>
</feature>
<evidence type="ECO:0000313" key="4">
    <source>
        <dbReference type="Proteomes" id="UP000242875"/>
    </source>
</evidence>
<name>A0A261XX74_9FUNG</name>
<dbReference type="GO" id="GO:0006302">
    <property type="term" value="P:double-strand break repair"/>
    <property type="evidence" value="ECO:0007669"/>
    <property type="project" value="TreeGrafter"/>
</dbReference>
<dbReference type="PROSITE" id="PS50172">
    <property type="entry name" value="BRCT"/>
    <property type="match status" value="4"/>
</dbReference>
<dbReference type="GO" id="GO:0035361">
    <property type="term" value="C:Cul8-RING ubiquitin ligase complex"/>
    <property type="evidence" value="ECO:0007669"/>
    <property type="project" value="TreeGrafter"/>
</dbReference>
<keyword evidence="4" id="KW-1185">Reference proteome</keyword>
<dbReference type="SMART" id="SM00292">
    <property type="entry name" value="BRCT"/>
    <property type="match status" value="5"/>
</dbReference>
<dbReference type="Proteomes" id="UP000242875">
    <property type="component" value="Unassembled WGS sequence"/>
</dbReference>
<dbReference type="SUPFAM" id="SSF52113">
    <property type="entry name" value="BRCT domain"/>
    <property type="match status" value="5"/>
</dbReference>
<organism evidence="3 4">
    <name type="scientific">Bifiguratus adelaidae</name>
    <dbReference type="NCBI Taxonomy" id="1938954"/>
    <lineage>
        <taxon>Eukaryota</taxon>
        <taxon>Fungi</taxon>
        <taxon>Fungi incertae sedis</taxon>
        <taxon>Mucoromycota</taxon>
        <taxon>Mucoromycotina</taxon>
        <taxon>Endogonomycetes</taxon>
        <taxon>Endogonales</taxon>
        <taxon>Endogonales incertae sedis</taxon>
        <taxon>Bifiguratus</taxon>
    </lineage>
</organism>
<feature type="domain" description="BRCT" evidence="2">
    <location>
        <begin position="681"/>
        <end position="745"/>
    </location>
</feature>
<dbReference type="EMBL" id="MVBO01000113">
    <property type="protein sequence ID" value="OZJ02969.1"/>
    <property type="molecule type" value="Genomic_DNA"/>
</dbReference>
<dbReference type="Pfam" id="PF16589">
    <property type="entry name" value="BRCT_2"/>
    <property type="match status" value="1"/>
</dbReference>
<feature type="domain" description="BRCT" evidence="2">
    <location>
        <begin position="120"/>
        <end position="196"/>
    </location>
</feature>
<dbReference type="AlphaFoldDB" id="A0A261XX74"/>
<sequence>MDGDVVMTLATPVFEGVVFYINPNLAPERYAKASLFATVTADLEENGGRPAEAKADPNNTFVPRFDIEETTHLITEDLDFPEYQVLAASKSKVPAVVTPEWVDASLKVHRMEETKFFSADPSKFLSGVIAVSSMKLYKEDREKIAGALMAFGGFHDHALRKSTTHLITLEASGKKFDAILESRGGYQTHIVTPQWLEKYAIPDIDDANSKTESMEVSRNPNDLHLDKPPIPIEPSDVPTAKRTFLKGRRIYISDDVRMSRQMRTAYENAITDAGGQIINSVKHLSESILLDQAALANLPQYTSQNVDIFICKYRAGDAFVRASQDRKIVGSPIWLQYILHIGKLESPRLKLLHYPTPKERIKGMRDFQITISSYTGKAREYLKKLINLMGGIYTPHMTPSNTHLVCAVYVISTYAIAVVLLTLFSPEGEKFVRAREWNLNVVNHFWLEDCFATWELRSVSNPRYQVWPEKIDLGDYVGETQLTRTEPWYGATETLLEEDDHVPPKRSNGVWKGGMPTTPISEARGDAAISPIRTPRRAAAEVAERKLHDVVMPDANAWEKEKRSTPKRPKTSHPTSPIPRRTSDDKENVASATIASQVSPIQVSSIKPRRTFEEDQTVSPVTSPSDTPASRQTKSSNAAKAVEEDQPVARSLSSSRDDTTSAFPQEIRILTTLSDLTSKDQKAIQRMGAQMAKNASDCTHLISEQIARTEKFLCCLNKGCHIVPKKWLKDSISAGHFLSEDDYQVVDKKGEEKFKFSLRQSMTKSREGALLTDKQIYITSGVSPDYDIMKRIVESAQGVLLPAKTSHRALEKLFKDGQLIVISTQEEYLRGKLADARIPAYTSELILTGSLRQELPFRECLIKK</sequence>
<dbReference type="Pfam" id="PF16770">
    <property type="entry name" value="RTT107_BRCT_5"/>
    <property type="match status" value="1"/>
</dbReference>
<dbReference type="InterPro" id="IPR036420">
    <property type="entry name" value="BRCT_dom_sf"/>
</dbReference>
<dbReference type="InterPro" id="IPR053036">
    <property type="entry name" value="CellCycle_DNARepair_Reg"/>
</dbReference>
<dbReference type="InterPro" id="IPR001357">
    <property type="entry name" value="BRCT_dom"/>
</dbReference>
<gene>
    <name evidence="3" type="ORF">BZG36_04512</name>
</gene>
<feature type="compositionally biased region" description="Basic and acidic residues" evidence="1">
    <location>
        <begin position="553"/>
        <end position="564"/>
    </location>
</feature>
<evidence type="ECO:0000259" key="2">
    <source>
        <dbReference type="PROSITE" id="PS50172"/>
    </source>
</evidence>
<evidence type="ECO:0000256" key="1">
    <source>
        <dbReference type="SAM" id="MobiDB-lite"/>
    </source>
</evidence>
<accession>A0A261XX74</accession>
<dbReference type="OrthoDB" id="342264at2759"/>
<comment type="caution">
    <text evidence="3">The sequence shown here is derived from an EMBL/GenBank/DDBJ whole genome shotgun (WGS) entry which is preliminary data.</text>
</comment>
<feature type="compositionally biased region" description="Polar residues" evidence="1">
    <location>
        <begin position="590"/>
        <end position="605"/>
    </location>
</feature>
<feature type="region of interest" description="Disordered" evidence="1">
    <location>
        <begin position="553"/>
        <end position="660"/>
    </location>
</feature>
<evidence type="ECO:0000313" key="3">
    <source>
        <dbReference type="EMBL" id="OZJ02969.1"/>
    </source>
</evidence>
<reference evidence="3 4" key="1">
    <citation type="journal article" date="2017" name="Mycologia">
        <title>Bifiguratus adelaidae, gen. et sp. nov., a new member of Mucoromycotina in endophytic and soil-dwelling habitats.</title>
        <authorList>
            <person name="Torres-Cruz T.J."/>
            <person name="Billingsley Tobias T.L."/>
            <person name="Almatruk M."/>
            <person name="Hesse C."/>
            <person name="Kuske C.R."/>
            <person name="Desiro A."/>
            <person name="Benucci G.M."/>
            <person name="Bonito G."/>
            <person name="Stajich J.E."/>
            <person name="Dunlap C."/>
            <person name="Arnold A.E."/>
            <person name="Porras-Alfaro A."/>
        </authorList>
    </citation>
    <scope>NUCLEOTIDE SEQUENCE [LARGE SCALE GENOMIC DNA]</scope>
    <source>
        <strain evidence="3 4">AZ0501</strain>
    </source>
</reference>
<dbReference type="Gene3D" id="3.40.50.10190">
    <property type="entry name" value="BRCT domain"/>
    <property type="match status" value="5"/>
</dbReference>
<feature type="domain" description="BRCT" evidence="2">
    <location>
        <begin position="9"/>
        <end position="119"/>
    </location>
</feature>
<dbReference type="CDD" id="cd17744">
    <property type="entry name" value="BRCT_MDC1_rpt1"/>
    <property type="match status" value="1"/>
</dbReference>
<dbReference type="PANTHER" id="PTHR47667:SF1">
    <property type="entry name" value="REGULATOR OF TY1 TRANSPOSITION PROTEIN 107"/>
    <property type="match status" value="1"/>
</dbReference>
<dbReference type="GO" id="GO:1990683">
    <property type="term" value="P:DNA double-strand break attachment to nuclear envelope"/>
    <property type="evidence" value="ECO:0007669"/>
    <property type="project" value="TreeGrafter"/>
</dbReference>
<proteinExistence type="predicted"/>
<dbReference type="GO" id="GO:0005634">
    <property type="term" value="C:nucleus"/>
    <property type="evidence" value="ECO:0007669"/>
    <property type="project" value="TreeGrafter"/>
</dbReference>
<dbReference type="PANTHER" id="PTHR47667">
    <property type="entry name" value="REGULATOR OF TY1 TRANSPOSITION PROTEIN 107"/>
    <property type="match status" value="1"/>
</dbReference>
<dbReference type="Pfam" id="PF12738">
    <property type="entry name" value="PTCB-BRCT"/>
    <property type="match status" value="2"/>
</dbReference>
<feature type="region of interest" description="Disordered" evidence="1">
    <location>
        <begin position="500"/>
        <end position="522"/>
    </location>
</feature>
<dbReference type="CDD" id="cd18432">
    <property type="entry name" value="BRCT_PAXIP1_rpt6_like"/>
    <property type="match status" value="1"/>
</dbReference>
<feature type="domain" description="BRCT" evidence="2">
    <location>
        <begin position="359"/>
        <end position="451"/>
    </location>
</feature>